<feature type="transmembrane region" description="Helical" evidence="1">
    <location>
        <begin position="41"/>
        <end position="66"/>
    </location>
</feature>
<dbReference type="InterPro" id="IPR025315">
    <property type="entry name" value="DUF4220"/>
</dbReference>
<organism evidence="3 4">
    <name type="scientific">Digitaria exilis</name>
    <dbReference type="NCBI Taxonomy" id="1010633"/>
    <lineage>
        <taxon>Eukaryota</taxon>
        <taxon>Viridiplantae</taxon>
        <taxon>Streptophyta</taxon>
        <taxon>Embryophyta</taxon>
        <taxon>Tracheophyta</taxon>
        <taxon>Spermatophyta</taxon>
        <taxon>Magnoliopsida</taxon>
        <taxon>Liliopsida</taxon>
        <taxon>Poales</taxon>
        <taxon>Poaceae</taxon>
        <taxon>PACMAD clade</taxon>
        <taxon>Panicoideae</taxon>
        <taxon>Panicodae</taxon>
        <taxon>Paniceae</taxon>
        <taxon>Anthephorinae</taxon>
        <taxon>Digitaria</taxon>
    </lineage>
</organism>
<keyword evidence="1" id="KW-0472">Membrane</keyword>
<sequence>MDLWNGWETQILVLVSLGWQVFLLLLAGIRRQEGQRGRKVFLWLVYQFADSTAIYTIGHLALTGAAEQRQLIAFWAPFLLLHLGGPDNITAYSLQDNELWLRHLQTLIIQVLGVGYVLYNNIAGNNLIILAAILMSVVGDVKYAERTHALRCSNLQNIRSSLKRLIAKHHQLHILDQKFDEEARDEFYVRRAHYLFYVCKHAIVDSWIEQDPENEKSIEMLKNLSKEDYKEVWTLMEMELSLMYDLLYTKAGVIHTWQGYCIRVLSPLVVSASLLLFQFGSEDGYRKMDVTAIYVTYTLLVGALIIETGSLLTALGSSWTYAFLCATSRRDRTYISLVCKFLQMLGFKEWWIRYYYSNTKDIPDYLKQKIFNYIHGLGGDGPDKERWLNAQGLIRKKWGLEALRRGLDNETFYKENKDEITKYFGVEFQECIIVWHIGTDVSLDRSSGVVDAADAADLVNAIRMLSNYLFFLLVDRPYMLPGLAQTTLYRRTRENLENMWKENSESHPDESIYIKLKKLFSLHDEANLTEWKHRVELATILDDKKPDYSDEVPRLYYAIKVTKLLRNIEQQKGSKATLDVLLNVWIDLLVHAANRCSRESHAKKLSDGGELITILWLMTNYLHQGDYALEPKDV</sequence>
<dbReference type="OrthoDB" id="625425at2759"/>
<comment type="caution">
    <text evidence="3">The sequence shown here is derived from an EMBL/GenBank/DDBJ whole genome shotgun (WGS) entry which is preliminary data.</text>
</comment>
<dbReference type="EMBL" id="JACEFO010002416">
    <property type="protein sequence ID" value="KAF8661008.1"/>
    <property type="molecule type" value="Genomic_DNA"/>
</dbReference>
<dbReference type="Pfam" id="PF13968">
    <property type="entry name" value="DUF4220"/>
    <property type="match status" value="1"/>
</dbReference>
<proteinExistence type="predicted"/>
<dbReference type="Proteomes" id="UP000636709">
    <property type="component" value="Unassembled WGS sequence"/>
</dbReference>
<dbReference type="InterPro" id="IPR007658">
    <property type="entry name" value="DUF594"/>
</dbReference>
<feature type="domain" description="DUF4220" evidence="2">
    <location>
        <begin position="43"/>
        <end position="350"/>
    </location>
</feature>
<reference evidence="3" key="1">
    <citation type="submission" date="2020-07" db="EMBL/GenBank/DDBJ databases">
        <title>Genome sequence and genetic diversity analysis of an under-domesticated orphan crop, white fonio (Digitaria exilis).</title>
        <authorList>
            <person name="Bennetzen J.L."/>
            <person name="Chen S."/>
            <person name="Ma X."/>
            <person name="Wang X."/>
            <person name="Yssel A.E.J."/>
            <person name="Chaluvadi S.R."/>
            <person name="Johnson M."/>
            <person name="Gangashetty P."/>
            <person name="Hamidou F."/>
            <person name="Sanogo M.D."/>
            <person name="Zwaenepoel A."/>
            <person name="Wallace J."/>
            <person name="Van De Peer Y."/>
            <person name="Van Deynze A."/>
        </authorList>
    </citation>
    <scope>NUCLEOTIDE SEQUENCE</scope>
    <source>
        <tissue evidence="3">Leaves</tissue>
    </source>
</reference>
<keyword evidence="4" id="KW-1185">Reference proteome</keyword>
<evidence type="ECO:0000313" key="4">
    <source>
        <dbReference type="Proteomes" id="UP000636709"/>
    </source>
</evidence>
<name>A0A835ABE9_9POAL</name>
<protein>
    <recommendedName>
        <fullName evidence="2">DUF4220 domain-containing protein</fullName>
    </recommendedName>
</protein>
<dbReference type="PANTHER" id="PTHR31325">
    <property type="entry name" value="OS01G0798800 PROTEIN-RELATED"/>
    <property type="match status" value="1"/>
</dbReference>
<keyword evidence="1" id="KW-1133">Transmembrane helix</keyword>
<feature type="transmembrane region" description="Helical" evidence="1">
    <location>
        <begin position="12"/>
        <end position="29"/>
    </location>
</feature>
<evidence type="ECO:0000259" key="2">
    <source>
        <dbReference type="Pfam" id="PF13968"/>
    </source>
</evidence>
<feature type="transmembrane region" description="Helical" evidence="1">
    <location>
        <begin position="125"/>
        <end position="144"/>
    </location>
</feature>
<accession>A0A835ABE9</accession>
<gene>
    <name evidence="3" type="ORF">HU200_057095</name>
</gene>
<dbReference type="Pfam" id="PF04578">
    <property type="entry name" value="DUF594"/>
    <property type="match status" value="1"/>
</dbReference>
<feature type="transmembrane region" description="Helical" evidence="1">
    <location>
        <begin position="299"/>
        <end position="324"/>
    </location>
</feature>
<keyword evidence="1" id="KW-0812">Transmembrane</keyword>
<evidence type="ECO:0000313" key="3">
    <source>
        <dbReference type="EMBL" id="KAF8661008.1"/>
    </source>
</evidence>
<dbReference type="AlphaFoldDB" id="A0A835ABE9"/>
<evidence type="ECO:0000256" key="1">
    <source>
        <dbReference type="SAM" id="Phobius"/>
    </source>
</evidence>